<sequence length="281" mass="32171">MEFSQFESINPEVFLFVDRRCFPDWEIIRKKIDFYDLTFVVGGKATYYVDGEKVTVEAGDMLFIQAGSVREAHTFKDDPMHSYAFNFLLPEPSNELRFPFETVTKSRITNDILNYILEFNRVWSGMQPGYRLSAKGIFMLILHRLLSNTFQNSPTTNADCRVDRVKEYILDNFADPLDMLTLSKVVNLHPVYLGKLFKNSTGYSIRHFINFIRVNNAESMLSGGGFSVSDAAQRCGYNDISYFSNVFRSIKGYPPSKAGMQQGLWTEEKSDIDTDGGFDSE</sequence>
<dbReference type="SMART" id="SM00342">
    <property type="entry name" value="HTH_ARAC"/>
    <property type="match status" value="1"/>
</dbReference>
<feature type="domain" description="HTH araC/xylS-type" evidence="5">
    <location>
        <begin position="163"/>
        <end position="261"/>
    </location>
</feature>
<organism evidence="6 7">
    <name type="scientific">Paenibacillus terricola</name>
    <dbReference type="NCBI Taxonomy" id="2763503"/>
    <lineage>
        <taxon>Bacteria</taxon>
        <taxon>Bacillati</taxon>
        <taxon>Bacillota</taxon>
        <taxon>Bacilli</taxon>
        <taxon>Bacillales</taxon>
        <taxon>Paenibacillaceae</taxon>
        <taxon>Paenibacillus</taxon>
    </lineage>
</organism>
<keyword evidence="1" id="KW-0805">Transcription regulation</keyword>
<dbReference type="Gene3D" id="1.10.10.60">
    <property type="entry name" value="Homeodomain-like"/>
    <property type="match status" value="2"/>
</dbReference>
<dbReference type="Proteomes" id="UP000609346">
    <property type="component" value="Unassembled WGS sequence"/>
</dbReference>
<dbReference type="InterPro" id="IPR014710">
    <property type="entry name" value="RmlC-like_jellyroll"/>
</dbReference>
<proteinExistence type="predicted"/>
<dbReference type="InterPro" id="IPR018062">
    <property type="entry name" value="HTH_AraC-typ_CS"/>
</dbReference>
<dbReference type="PROSITE" id="PS01124">
    <property type="entry name" value="HTH_ARAC_FAMILY_2"/>
    <property type="match status" value="1"/>
</dbReference>
<comment type="caution">
    <text evidence="6">The sequence shown here is derived from an EMBL/GenBank/DDBJ whole genome shotgun (WGS) entry which is preliminary data.</text>
</comment>
<evidence type="ECO:0000313" key="7">
    <source>
        <dbReference type="Proteomes" id="UP000609346"/>
    </source>
</evidence>
<accession>A0ABR8MXN1</accession>
<dbReference type="PANTHER" id="PTHR43280:SF28">
    <property type="entry name" value="HTH-TYPE TRANSCRIPTIONAL ACTIVATOR RHAS"/>
    <property type="match status" value="1"/>
</dbReference>
<feature type="region of interest" description="Disordered" evidence="4">
    <location>
        <begin position="261"/>
        <end position="281"/>
    </location>
</feature>
<evidence type="ECO:0000256" key="4">
    <source>
        <dbReference type="SAM" id="MobiDB-lite"/>
    </source>
</evidence>
<dbReference type="Pfam" id="PF12833">
    <property type="entry name" value="HTH_18"/>
    <property type="match status" value="1"/>
</dbReference>
<dbReference type="InterPro" id="IPR018060">
    <property type="entry name" value="HTH_AraC"/>
</dbReference>
<dbReference type="PANTHER" id="PTHR43280">
    <property type="entry name" value="ARAC-FAMILY TRANSCRIPTIONAL REGULATOR"/>
    <property type="match status" value="1"/>
</dbReference>
<dbReference type="SUPFAM" id="SSF46689">
    <property type="entry name" value="Homeodomain-like"/>
    <property type="match status" value="2"/>
</dbReference>
<gene>
    <name evidence="6" type="ORF">H8B09_18285</name>
</gene>
<evidence type="ECO:0000256" key="2">
    <source>
        <dbReference type="ARBA" id="ARBA00023125"/>
    </source>
</evidence>
<evidence type="ECO:0000259" key="5">
    <source>
        <dbReference type="PROSITE" id="PS01124"/>
    </source>
</evidence>
<evidence type="ECO:0000256" key="1">
    <source>
        <dbReference type="ARBA" id="ARBA00023015"/>
    </source>
</evidence>
<keyword evidence="7" id="KW-1185">Reference proteome</keyword>
<dbReference type="Pfam" id="PF02311">
    <property type="entry name" value="AraC_binding"/>
    <property type="match status" value="1"/>
</dbReference>
<keyword evidence="3" id="KW-0804">Transcription</keyword>
<dbReference type="InterPro" id="IPR009057">
    <property type="entry name" value="Homeodomain-like_sf"/>
</dbReference>
<dbReference type="Gene3D" id="2.60.120.10">
    <property type="entry name" value="Jelly Rolls"/>
    <property type="match status" value="1"/>
</dbReference>
<dbReference type="EMBL" id="JACXZA010000004">
    <property type="protein sequence ID" value="MBD3920720.1"/>
    <property type="molecule type" value="Genomic_DNA"/>
</dbReference>
<dbReference type="InterPro" id="IPR037923">
    <property type="entry name" value="HTH-like"/>
</dbReference>
<evidence type="ECO:0000256" key="3">
    <source>
        <dbReference type="ARBA" id="ARBA00023163"/>
    </source>
</evidence>
<evidence type="ECO:0000313" key="6">
    <source>
        <dbReference type="EMBL" id="MBD3920720.1"/>
    </source>
</evidence>
<dbReference type="SUPFAM" id="SSF51215">
    <property type="entry name" value="Regulatory protein AraC"/>
    <property type="match status" value="1"/>
</dbReference>
<dbReference type="PROSITE" id="PS00041">
    <property type="entry name" value="HTH_ARAC_FAMILY_1"/>
    <property type="match status" value="1"/>
</dbReference>
<name>A0ABR8MXN1_9BACL</name>
<keyword evidence="2" id="KW-0238">DNA-binding</keyword>
<reference evidence="6 7" key="1">
    <citation type="submission" date="2020-09" db="EMBL/GenBank/DDBJ databases">
        <title>Paenibacillus sp. strain PR3 16S rRNA gene Genome sequencing and assembly.</title>
        <authorList>
            <person name="Kim J."/>
        </authorList>
    </citation>
    <scope>NUCLEOTIDE SEQUENCE [LARGE SCALE GENOMIC DNA]</scope>
    <source>
        <strain evidence="6 7">PR3</strain>
    </source>
</reference>
<dbReference type="InterPro" id="IPR003313">
    <property type="entry name" value="AraC-bd"/>
</dbReference>
<protein>
    <submittedName>
        <fullName evidence="6">Helix-turn-helix transcriptional regulator</fullName>
    </submittedName>
</protein>